<evidence type="ECO:0000256" key="1">
    <source>
        <dbReference type="SAM" id="MobiDB-lite"/>
    </source>
</evidence>
<dbReference type="InterPro" id="IPR019291">
    <property type="entry name" value="Host_attachment_protein"/>
</dbReference>
<dbReference type="Pfam" id="PF10116">
    <property type="entry name" value="Host_attach"/>
    <property type="match status" value="1"/>
</dbReference>
<reference evidence="2" key="1">
    <citation type="journal article" date="2020" name="mSystems">
        <title>Genome- and Community-Level Interaction Insights into Carbon Utilization and Element Cycling Functions of Hydrothermarchaeota in Hydrothermal Sediment.</title>
        <authorList>
            <person name="Zhou Z."/>
            <person name="Liu Y."/>
            <person name="Xu W."/>
            <person name="Pan J."/>
            <person name="Luo Z.H."/>
            <person name="Li M."/>
        </authorList>
    </citation>
    <scope>NUCLEOTIDE SEQUENCE [LARGE SCALE GENOMIC DNA]</scope>
    <source>
        <strain evidence="2">HyVt-458</strain>
    </source>
</reference>
<comment type="caution">
    <text evidence="2">The sequence shown here is derived from an EMBL/GenBank/DDBJ whole genome shotgun (WGS) entry which is preliminary data.</text>
</comment>
<accession>A0A831RW03</accession>
<protein>
    <submittedName>
        <fullName evidence="2">Host attachment protein</fullName>
    </submittedName>
</protein>
<proteinExistence type="predicted"/>
<dbReference type="AlphaFoldDB" id="A0A831RW03"/>
<dbReference type="EMBL" id="DRLF01000291">
    <property type="protein sequence ID" value="HEC06834.1"/>
    <property type="molecule type" value="Genomic_DNA"/>
</dbReference>
<organism evidence="2">
    <name type="scientific">Thiolapillus brandeum</name>
    <dbReference type="NCBI Taxonomy" id="1076588"/>
    <lineage>
        <taxon>Bacteria</taxon>
        <taxon>Pseudomonadati</taxon>
        <taxon>Pseudomonadota</taxon>
        <taxon>Gammaproteobacteria</taxon>
        <taxon>Chromatiales</taxon>
        <taxon>Sedimenticolaceae</taxon>
        <taxon>Thiolapillus</taxon>
    </lineage>
</organism>
<dbReference type="Proteomes" id="UP000886339">
    <property type="component" value="Unassembled WGS sequence"/>
</dbReference>
<gene>
    <name evidence="2" type="ORF">ENJ12_08285</name>
</gene>
<evidence type="ECO:0000313" key="2">
    <source>
        <dbReference type="EMBL" id="HEC06834.1"/>
    </source>
</evidence>
<feature type="non-terminal residue" evidence="2">
    <location>
        <position position="110"/>
    </location>
</feature>
<feature type="region of interest" description="Disordered" evidence="1">
    <location>
        <begin position="56"/>
        <end position="79"/>
    </location>
</feature>
<sequence>MNAILNNTQLNEREVKRMAVSWVLAADGGYAKILQADNRAAPLVLLEELEHPEARKKNNDFYTDSAGRSFDSGGQGRHAMESQFDAKSIEAQRFAKDLCAKLRQAALQNR</sequence>
<name>A0A831RW03_9GAMM</name>